<dbReference type="Pfam" id="PF13401">
    <property type="entry name" value="AAA_22"/>
    <property type="match status" value="1"/>
</dbReference>
<dbReference type="AlphaFoldDB" id="A0A8S1K8T7"/>
<dbReference type="Proteomes" id="UP000688137">
    <property type="component" value="Unassembled WGS sequence"/>
</dbReference>
<evidence type="ECO:0000256" key="1">
    <source>
        <dbReference type="ARBA" id="ARBA00022705"/>
    </source>
</evidence>
<dbReference type="GO" id="GO:0016887">
    <property type="term" value="F:ATP hydrolysis activity"/>
    <property type="evidence" value="ECO:0007669"/>
    <property type="project" value="InterPro"/>
</dbReference>
<feature type="region of interest" description="Disordered" evidence="2">
    <location>
        <begin position="1"/>
        <end position="21"/>
    </location>
</feature>
<dbReference type="InterPro" id="IPR003593">
    <property type="entry name" value="AAA+_ATPase"/>
</dbReference>
<sequence length="386" mass="45150">MKKKRQIPQDDLQNNKKQPNAYEDLENTQSNVTELIKRMKFREIEEFEIQQFIASQNEQKFLMITGQPGCGKTMLLTKCLKQWQNNYTTIYINAMQCKNYTEFLNICKKQLNVKSTSNKQQARKIIMDTLKESNTIITIDEFDNLFKVSEKEAFDLFSLSKYAIIIGISNDIEFLQTQSVRYKFQLPQFKNLILKPYTIQQLQELVLDILKQIEIQKYDENAIKILTTRAYNDKGGDMRNIIDIVKRTLRDKDEITTDAVNKEIGMTVFDNKMKSVVTTLSLHQQLILLGITALLKKDTSQIEIDLSDLIRKVNEIKYKLCLPLSVDVEEEINLLKDYNLLTTKEVKQQKMGFKITVKKIQCKFTAEELKYQLSDLDAFKNILQQL</sequence>
<evidence type="ECO:0000259" key="3">
    <source>
        <dbReference type="SMART" id="SM00382"/>
    </source>
</evidence>
<proteinExistence type="predicted"/>
<dbReference type="InterPro" id="IPR049945">
    <property type="entry name" value="AAA_22"/>
</dbReference>
<dbReference type="GO" id="GO:0005634">
    <property type="term" value="C:nucleus"/>
    <property type="evidence" value="ECO:0007669"/>
    <property type="project" value="TreeGrafter"/>
</dbReference>
<dbReference type="GO" id="GO:0003688">
    <property type="term" value="F:DNA replication origin binding"/>
    <property type="evidence" value="ECO:0007669"/>
    <property type="project" value="TreeGrafter"/>
</dbReference>
<dbReference type="PANTHER" id="PTHR10763">
    <property type="entry name" value="CELL DIVISION CONTROL PROTEIN 6-RELATED"/>
    <property type="match status" value="1"/>
</dbReference>
<gene>
    <name evidence="4" type="ORF">PPRIM_AZ9-3.1.T0180268</name>
</gene>
<dbReference type="GO" id="GO:0006270">
    <property type="term" value="P:DNA replication initiation"/>
    <property type="evidence" value="ECO:0007669"/>
    <property type="project" value="TreeGrafter"/>
</dbReference>
<comment type="caution">
    <text evidence="4">The sequence shown here is derived from an EMBL/GenBank/DDBJ whole genome shotgun (WGS) entry which is preliminary data.</text>
</comment>
<reference evidence="4" key="1">
    <citation type="submission" date="2021-01" db="EMBL/GenBank/DDBJ databases">
        <authorList>
            <consortium name="Genoscope - CEA"/>
            <person name="William W."/>
        </authorList>
    </citation>
    <scope>NUCLEOTIDE SEQUENCE</scope>
</reference>
<keyword evidence="5" id="KW-1185">Reference proteome</keyword>
<name>A0A8S1K8T7_PARPR</name>
<dbReference type="OMA" id="KQPNAYE"/>
<dbReference type="SMART" id="SM00382">
    <property type="entry name" value="AAA"/>
    <property type="match status" value="1"/>
</dbReference>
<accession>A0A8S1K8T7</accession>
<dbReference type="GO" id="GO:0033314">
    <property type="term" value="P:mitotic DNA replication checkpoint signaling"/>
    <property type="evidence" value="ECO:0007669"/>
    <property type="project" value="TreeGrafter"/>
</dbReference>
<feature type="domain" description="AAA+ ATPase" evidence="3">
    <location>
        <begin position="58"/>
        <end position="190"/>
    </location>
</feature>
<evidence type="ECO:0000313" key="4">
    <source>
        <dbReference type="EMBL" id="CAD8051659.1"/>
    </source>
</evidence>
<organism evidence="4 5">
    <name type="scientific">Paramecium primaurelia</name>
    <dbReference type="NCBI Taxonomy" id="5886"/>
    <lineage>
        <taxon>Eukaryota</taxon>
        <taxon>Sar</taxon>
        <taxon>Alveolata</taxon>
        <taxon>Ciliophora</taxon>
        <taxon>Intramacronucleata</taxon>
        <taxon>Oligohymenophorea</taxon>
        <taxon>Peniculida</taxon>
        <taxon>Parameciidae</taxon>
        <taxon>Paramecium</taxon>
    </lineage>
</organism>
<evidence type="ECO:0000313" key="5">
    <source>
        <dbReference type="Proteomes" id="UP000688137"/>
    </source>
</evidence>
<keyword evidence="1" id="KW-0235">DNA replication</keyword>
<dbReference type="PANTHER" id="PTHR10763:SF26">
    <property type="entry name" value="CELL DIVISION CONTROL PROTEIN 6 HOMOLOG"/>
    <property type="match status" value="1"/>
</dbReference>
<dbReference type="InterPro" id="IPR050311">
    <property type="entry name" value="ORC1/CDC6"/>
</dbReference>
<protein>
    <recommendedName>
        <fullName evidence="3">AAA+ ATPase domain-containing protein</fullName>
    </recommendedName>
</protein>
<dbReference type="EMBL" id="CAJJDM010000014">
    <property type="protein sequence ID" value="CAD8051659.1"/>
    <property type="molecule type" value="Genomic_DNA"/>
</dbReference>
<evidence type="ECO:0000256" key="2">
    <source>
        <dbReference type="SAM" id="MobiDB-lite"/>
    </source>
</evidence>